<name>A0A382FFB5_9ZZZZ</name>
<organism evidence="1">
    <name type="scientific">marine metagenome</name>
    <dbReference type="NCBI Taxonomy" id="408172"/>
    <lineage>
        <taxon>unclassified sequences</taxon>
        <taxon>metagenomes</taxon>
        <taxon>ecological metagenomes</taxon>
    </lineage>
</organism>
<reference evidence="1" key="1">
    <citation type="submission" date="2018-05" db="EMBL/GenBank/DDBJ databases">
        <authorList>
            <person name="Lanie J.A."/>
            <person name="Ng W.-L."/>
            <person name="Kazmierczak K.M."/>
            <person name="Andrzejewski T.M."/>
            <person name="Davidsen T.M."/>
            <person name="Wayne K.J."/>
            <person name="Tettelin H."/>
            <person name="Glass J.I."/>
            <person name="Rusch D."/>
            <person name="Podicherti R."/>
            <person name="Tsui H.-C.T."/>
            <person name="Winkler M.E."/>
        </authorList>
    </citation>
    <scope>NUCLEOTIDE SEQUENCE</scope>
</reference>
<dbReference type="EMBL" id="UINC01049481">
    <property type="protein sequence ID" value="SVB61322.1"/>
    <property type="molecule type" value="Genomic_DNA"/>
</dbReference>
<dbReference type="AlphaFoldDB" id="A0A382FFB5"/>
<sequence>MDDTGFSYFGENGTLVWSTTCGPTDGYP</sequence>
<evidence type="ECO:0000313" key="1">
    <source>
        <dbReference type="EMBL" id="SVB61322.1"/>
    </source>
</evidence>
<accession>A0A382FFB5</accession>
<protein>
    <submittedName>
        <fullName evidence="1">Uncharacterized protein</fullName>
    </submittedName>
</protein>
<gene>
    <name evidence="1" type="ORF">METZ01_LOCUS214176</name>
</gene>
<proteinExistence type="predicted"/>